<dbReference type="SUPFAM" id="SSF48576">
    <property type="entry name" value="Terpenoid synthases"/>
    <property type="match status" value="1"/>
</dbReference>
<dbReference type="InterPro" id="IPR019845">
    <property type="entry name" value="Squalene/phytoene_synthase_CS"/>
</dbReference>
<sequence>MESLKKENEIYNFSDIDSLNYCKTILPNVSRSFAIGIEFLKGDLQKSVLVGYLLCRIIDTVEDDRYLDLNLKKQYLNKFIECFTDLKKANYYNSIADELTGDKYHIDLVRNTTKVFQIYFSLSTNSQKILKKWVTEMSNGMALFVTRYPNGIRIVSLNEYKEYCYYVAGTVGYILTELWKEYGSCINDKSYQIMLKNSAIFGEALQTINILKDIAWDAKGENSIYIPSEILLKYGITHDTLLLDNLRPKAELAINEIIQLAYQDIKISLEYLKSIPRTNFRIRFFCIFPLLLALATLKKFEESKNKITPENVIKVTRNEVKKIKILSLFASIFNFLLDIPVLRFFKI</sequence>
<keyword evidence="3" id="KW-1185">Reference proteome</keyword>
<proteinExistence type="predicted"/>
<evidence type="ECO:0000256" key="1">
    <source>
        <dbReference type="ARBA" id="ARBA00022679"/>
    </source>
</evidence>
<dbReference type="AlphaFoldDB" id="A0A6N6VV18"/>
<dbReference type="InterPro" id="IPR008949">
    <property type="entry name" value="Isoprenoid_synthase_dom_sf"/>
</dbReference>
<gene>
    <name evidence="2" type="ORF">GCL60_06520</name>
</gene>
<dbReference type="PROSITE" id="PS01044">
    <property type="entry name" value="SQUALEN_PHYTOEN_SYN_1"/>
    <property type="match status" value="1"/>
</dbReference>
<dbReference type="SFLD" id="SFLDG01018">
    <property type="entry name" value="Squalene/Phytoene_Synthase_Lik"/>
    <property type="match status" value="1"/>
</dbReference>
<comment type="caution">
    <text evidence="2">The sequence shown here is derived from an EMBL/GenBank/DDBJ whole genome shotgun (WGS) entry which is preliminary data.</text>
</comment>
<evidence type="ECO:0000313" key="2">
    <source>
        <dbReference type="EMBL" id="KAB8039911.1"/>
    </source>
</evidence>
<evidence type="ECO:0000313" key="3">
    <source>
        <dbReference type="Proteomes" id="UP000437748"/>
    </source>
</evidence>
<dbReference type="PANTHER" id="PTHR11626:SF2">
    <property type="entry name" value="SQUALENE SYNTHASE"/>
    <property type="match status" value="1"/>
</dbReference>
<dbReference type="PANTHER" id="PTHR11626">
    <property type="entry name" value="FARNESYL-DIPHOSPHATE FARNESYLTRANSFERASE"/>
    <property type="match status" value="1"/>
</dbReference>
<dbReference type="InterPro" id="IPR002060">
    <property type="entry name" value="Squ/phyt_synthse"/>
</dbReference>
<name>A0A6N6VV18_9BACT</name>
<dbReference type="RefSeq" id="WP_153419523.1">
    <property type="nucleotide sequence ID" value="NZ_WFLM01000002.1"/>
</dbReference>
<organism evidence="2 3">
    <name type="scientific">Silvanigrella paludirubra</name>
    <dbReference type="NCBI Taxonomy" id="2499159"/>
    <lineage>
        <taxon>Bacteria</taxon>
        <taxon>Pseudomonadati</taxon>
        <taxon>Bdellovibrionota</taxon>
        <taxon>Oligoflexia</taxon>
        <taxon>Silvanigrellales</taxon>
        <taxon>Silvanigrellaceae</taxon>
        <taxon>Silvanigrella</taxon>
    </lineage>
</organism>
<dbReference type="OrthoDB" id="9807580at2"/>
<dbReference type="GO" id="GO:0045338">
    <property type="term" value="P:farnesyl diphosphate metabolic process"/>
    <property type="evidence" value="ECO:0007669"/>
    <property type="project" value="InterPro"/>
</dbReference>
<dbReference type="InterPro" id="IPR044844">
    <property type="entry name" value="Trans_IPPS_euk-type"/>
</dbReference>
<dbReference type="Gene3D" id="1.10.600.10">
    <property type="entry name" value="Farnesyl Diphosphate Synthase"/>
    <property type="match status" value="1"/>
</dbReference>
<reference evidence="2 3" key="1">
    <citation type="submission" date="2019-10" db="EMBL/GenBank/DDBJ databases">
        <title>New species of Slilvanegrellaceae.</title>
        <authorList>
            <person name="Pitt A."/>
            <person name="Hahn M.W."/>
        </authorList>
    </citation>
    <scope>NUCLEOTIDE SEQUENCE [LARGE SCALE GENOMIC DNA]</scope>
    <source>
        <strain evidence="2 3">SP-Ram-0.45-NSY-1</strain>
    </source>
</reference>
<dbReference type="Proteomes" id="UP000437748">
    <property type="component" value="Unassembled WGS sequence"/>
</dbReference>
<dbReference type="EMBL" id="WFLM01000002">
    <property type="protein sequence ID" value="KAB8039911.1"/>
    <property type="molecule type" value="Genomic_DNA"/>
</dbReference>
<dbReference type="GO" id="GO:0051996">
    <property type="term" value="F:squalene synthase [NAD(P)H] activity"/>
    <property type="evidence" value="ECO:0007669"/>
    <property type="project" value="InterPro"/>
</dbReference>
<keyword evidence="1" id="KW-0808">Transferase</keyword>
<accession>A0A6N6VV18</accession>
<dbReference type="SFLD" id="SFLDS00005">
    <property type="entry name" value="Isoprenoid_Synthase_Type_I"/>
    <property type="match status" value="1"/>
</dbReference>
<dbReference type="Pfam" id="PF00494">
    <property type="entry name" value="SQS_PSY"/>
    <property type="match status" value="1"/>
</dbReference>
<protein>
    <submittedName>
        <fullName evidence="2">Phytoene/squalene synthase family protein</fullName>
    </submittedName>
</protein>